<evidence type="ECO:0000259" key="2">
    <source>
        <dbReference type="Pfam" id="PF18160"/>
    </source>
</evidence>
<feature type="domain" description="SMODS and SLOG-associating 2TM effector" evidence="2">
    <location>
        <begin position="9"/>
        <end position="173"/>
    </location>
</feature>
<dbReference type="AlphaFoldDB" id="U6B819"/>
<dbReference type="HOGENOM" id="CLU_1451965_0_0_5"/>
<keyword evidence="1" id="KW-1133">Transmembrane helix</keyword>
<dbReference type="eggNOG" id="ENOG5031AG0">
    <property type="taxonomic scope" value="Bacteria"/>
</dbReference>
<evidence type="ECO:0000313" key="3">
    <source>
        <dbReference type="EMBL" id="AHA28006.1"/>
    </source>
</evidence>
<keyword evidence="1" id="KW-0812">Transmembrane</keyword>
<dbReference type="NCBIfam" id="NF033631">
    <property type="entry name" value="SLATT_5"/>
    <property type="match status" value="1"/>
</dbReference>
<keyword evidence="4" id="KW-1185">Reference proteome</keyword>
<proteinExistence type="predicted"/>
<dbReference type="Pfam" id="PF18160">
    <property type="entry name" value="SLATT_5"/>
    <property type="match status" value="1"/>
</dbReference>
<name>U6B819_9HYPH</name>
<dbReference type="KEGG" id="lar:lam_660"/>
<feature type="transmembrane region" description="Helical" evidence="1">
    <location>
        <begin position="164"/>
        <end position="183"/>
    </location>
</feature>
<feature type="transmembrane region" description="Helical" evidence="1">
    <location>
        <begin position="63"/>
        <end position="81"/>
    </location>
</feature>
<accession>U6B819</accession>
<dbReference type="RefSeq" id="WP_007557601.1">
    <property type="nucleotide sequence ID" value="NC_022793.1"/>
</dbReference>
<dbReference type="PATRIC" id="fig|1261131.3.peg.629"/>
<dbReference type="EMBL" id="CP006604">
    <property type="protein sequence ID" value="AHA28006.1"/>
    <property type="molecule type" value="Genomic_DNA"/>
</dbReference>
<protein>
    <recommendedName>
        <fullName evidence="2">SMODS and SLOG-associating 2TM effector domain-containing protein</fullName>
    </recommendedName>
</protein>
<reference evidence="3 4" key="1">
    <citation type="journal article" date="2014" name="Mol. Plant Microbe Interact.">
        <title>The complete genome sequence of Candidatus Liberibacter americanus, associated with citrus Huanglongbing.</title>
        <authorList>
            <person name="Wulff N.A."/>
            <person name="Zhang S."/>
            <person name="Setubal J.C."/>
            <person name="Almeida N.F."/>
            <person name="Martins E.C."/>
            <person name="Harakava R."/>
            <person name="Kumar D."/>
            <person name="Rangel L.T."/>
            <person name="Foissac X."/>
            <person name="Bove J."/>
            <person name="Gabriel D.W."/>
        </authorList>
    </citation>
    <scope>NUCLEOTIDE SEQUENCE [LARGE SCALE GENOMIC DNA]</scope>
    <source>
        <strain evidence="3 4">Sao Paulo</strain>
    </source>
</reference>
<keyword evidence="1" id="KW-0472">Membrane</keyword>
<feature type="transmembrane region" description="Helical" evidence="1">
    <location>
        <begin position="30"/>
        <end position="51"/>
    </location>
</feature>
<evidence type="ECO:0000256" key="1">
    <source>
        <dbReference type="SAM" id="Phobius"/>
    </source>
</evidence>
<dbReference type="Proteomes" id="UP000017862">
    <property type="component" value="Chromosome"/>
</dbReference>
<sequence>MTEVVKRDISTAIWLTSKVRMLAERKLRRLNTILCLLMLYYSFASLAVHLFSRFIVSFYQAEIGALFAVISLFLNFMPLSWRPDIIADKYRECYLELERLNSSSEYSKIDLYHEILAKYPNHSDTDYKDFMVEQRFYGRDITDSSGFSIKTSLFIMISYWVRKIIYILMIAVAFGIPITYFLWVCR</sequence>
<dbReference type="InterPro" id="IPR041115">
    <property type="entry name" value="SLATT_5"/>
</dbReference>
<organism evidence="3 4">
    <name type="scientific">Candidatus Liberibacter americanus str. Sao Paulo</name>
    <dbReference type="NCBI Taxonomy" id="1261131"/>
    <lineage>
        <taxon>Bacteria</taxon>
        <taxon>Pseudomonadati</taxon>
        <taxon>Pseudomonadota</taxon>
        <taxon>Alphaproteobacteria</taxon>
        <taxon>Hyphomicrobiales</taxon>
        <taxon>Rhizobiaceae</taxon>
        <taxon>Liberibacter</taxon>
    </lineage>
</organism>
<evidence type="ECO:0000313" key="4">
    <source>
        <dbReference type="Proteomes" id="UP000017862"/>
    </source>
</evidence>
<gene>
    <name evidence="3" type="ORF">lam_660</name>
</gene>